<dbReference type="PANTHER" id="PTHR24256">
    <property type="entry name" value="TRYPTASE-RELATED"/>
    <property type="match status" value="1"/>
</dbReference>
<evidence type="ECO:0000259" key="3">
    <source>
        <dbReference type="PROSITE" id="PS50240"/>
    </source>
</evidence>
<evidence type="ECO:0000256" key="2">
    <source>
        <dbReference type="ARBA" id="ARBA00024195"/>
    </source>
</evidence>
<organism evidence="4 5">
    <name type="scientific">Rhynocoris fuscipes</name>
    <dbReference type="NCBI Taxonomy" id="488301"/>
    <lineage>
        <taxon>Eukaryota</taxon>
        <taxon>Metazoa</taxon>
        <taxon>Ecdysozoa</taxon>
        <taxon>Arthropoda</taxon>
        <taxon>Hexapoda</taxon>
        <taxon>Insecta</taxon>
        <taxon>Pterygota</taxon>
        <taxon>Neoptera</taxon>
        <taxon>Paraneoptera</taxon>
        <taxon>Hemiptera</taxon>
        <taxon>Heteroptera</taxon>
        <taxon>Panheteroptera</taxon>
        <taxon>Cimicomorpha</taxon>
        <taxon>Reduviidae</taxon>
        <taxon>Harpactorinae</taxon>
        <taxon>Harpactorini</taxon>
        <taxon>Rhynocoris</taxon>
    </lineage>
</organism>
<dbReference type="PROSITE" id="PS50240">
    <property type="entry name" value="TRYPSIN_DOM"/>
    <property type="match status" value="1"/>
</dbReference>
<dbReference type="GO" id="GO:0004252">
    <property type="term" value="F:serine-type endopeptidase activity"/>
    <property type="evidence" value="ECO:0007669"/>
    <property type="project" value="InterPro"/>
</dbReference>
<dbReference type="EMBL" id="JAPXFL010000006">
    <property type="protein sequence ID" value="KAK9505045.1"/>
    <property type="molecule type" value="Genomic_DNA"/>
</dbReference>
<dbReference type="InterPro" id="IPR001254">
    <property type="entry name" value="Trypsin_dom"/>
</dbReference>
<dbReference type="GO" id="GO:0006508">
    <property type="term" value="P:proteolysis"/>
    <property type="evidence" value="ECO:0007669"/>
    <property type="project" value="InterPro"/>
</dbReference>
<accession>A0AAW1D5K0</accession>
<evidence type="ECO:0000256" key="1">
    <source>
        <dbReference type="ARBA" id="ARBA00023157"/>
    </source>
</evidence>
<keyword evidence="5" id="KW-1185">Reference proteome</keyword>
<gene>
    <name evidence="4" type="ORF">O3M35_009195</name>
</gene>
<protein>
    <recommendedName>
        <fullName evidence="3">Peptidase S1 domain-containing protein</fullName>
    </recommendedName>
</protein>
<dbReference type="SUPFAM" id="SSF50494">
    <property type="entry name" value="Trypsin-like serine proteases"/>
    <property type="match status" value="1"/>
</dbReference>
<dbReference type="InterPro" id="IPR051487">
    <property type="entry name" value="Ser/Thr_Proteases_Immune/Dev"/>
</dbReference>
<sequence length="133" mass="14595">MPPQDQDYTNYTATIAGWGATYELAEHPSNVLLFTIVKIIDMDTCLTTPIRKHMSRDLNLDTILCAYGGKNDGCKGDSGAPLVVRRGTSVVELAGVMSWGVGCGSSDYPAIYSKTSYFLDWIDKVTSMFTEDH</sequence>
<keyword evidence="1" id="KW-1015">Disulfide bond</keyword>
<feature type="domain" description="Peptidase S1" evidence="3">
    <location>
        <begin position="1"/>
        <end position="127"/>
    </location>
</feature>
<evidence type="ECO:0000313" key="5">
    <source>
        <dbReference type="Proteomes" id="UP001461498"/>
    </source>
</evidence>
<comment type="similarity">
    <text evidence="2">Belongs to the peptidase S1 family. CLIP subfamily.</text>
</comment>
<dbReference type="Pfam" id="PF00089">
    <property type="entry name" value="Trypsin"/>
    <property type="match status" value="1"/>
</dbReference>
<dbReference type="InterPro" id="IPR009003">
    <property type="entry name" value="Peptidase_S1_PA"/>
</dbReference>
<dbReference type="InterPro" id="IPR043504">
    <property type="entry name" value="Peptidase_S1_PA_chymotrypsin"/>
</dbReference>
<dbReference type="Proteomes" id="UP001461498">
    <property type="component" value="Unassembled WGS sequence"/>
</dbReference>
<dbReference type="Gene3D" id="2.40.10.10">
    <property type="entry name" value="Trypsin-like serine proteases"/>
    <property type="match status" value="1"/>
</dbReference>
<proteinExistence type="inferred from homology"/>
<dbReference type="AlphaFoldDB" id="A0AAW1D5K0"/>
<evidence type="ECO:0000313" key="4">
    <source>
        <dbReference type="EMBL" id="KAK9505045.1"/>
    </source>
</evidence>
<comment type="caution">
    <text evidence="4">The sequence shown here is derived from an EMBL/GenBank/DDBJ whole genome shotgun (WGS) entry which is preliminary data.</text>
</comment>
<reference evidence="4 5" key="1">
    <citation type="submission" date="2022-12" db="EMBL/GenBank/DDBJ databases">
        <title>Chromosome-level genome assembly of true bugs.</title>
        <authorList>
            <person name="Ma L."/>
            <person name="Li H."/>
        </authorList>
    </citation>
    <scope>NUCLEOTIDE SEQUENCE [LARGE SCALE GENOMIC DNA]</scope>
    <source>
        <strain evidence="4">Lab_2022b</strain>
    </source>
</reference>
<name>A0AAW1D5K0_9HEMI</name>
<dbReference type="SMART" id="SM00020">
    <property type="entry name" value="Tryp_SPc"/>
    <property type="match status" value="1"/>
</dbReference>